<dbReference type="InParanoid" id="A4VCY7"/>
<accession>A4VCY7</accession>
<dbReference type="InterPro" id="IPR050187">
    <property type="entry name" value="Lipid_Phosphate_FormReg"/>
</dbReference>
<dbReference type="Pfam" id="PF00781">
    <property type="entry name" value="DAGK_cat"/>
    <property type="match status" value="1"/>
</dbReference>
<dbReference type="SMART" id="SM00046">
    <property type="entry name" value="DAGKc"/>
    <property type="match status" value="1"/>
</dbReference>
<evidence type="ECO:0000259" key="1">
    <source>
        <dbReference type="PROSITE" id="PS50146"/>
    </source>
</evidence>
<dbReference type="PANTHER" id="PTHR12358:SF31">
    <property type="entry name" value="ACYLGLYCEROL KINASE, MITOCHONDRIAL"/>
    <property type="match status" value="1"/>
</dbReference>
<name>A4VCY7_TETTS</name>
<dbReference type="SUPFAM" id="SSF111331">
    <property type="entry name" value="NAD kinase/diacylglycerol kinase-like"/>
    <property type="match status" value="1"/>
</dbReference>
<sequence length="550" mass="63524">MQSEANYVRMGDNKQYQIVPDQENQINIQNTALSTQNQFHINHSENHISEVNDNREKQYLNYSNENFPFMVQDKNGSYVINEQIYLKLDKKEGKKFEWKLLIEKEKIVMKSLIDNSQIEVNWQDLLGASYQQVNVGGHIIYKLSIYLMKKDRKTCYVAYNRYLSSLDFYVETESRAQNLKKLIQNYARNKSYFDQIQQDLHQKKIPDFPKKLLVFINPVGGDGSAQKKWNKISHLLEYAGYTYLLVLTKYKDHAHQYVNEIPAEQLIQYAGIVTVSGDGLPHEIVNGLFKRADKDFVCSKVALGVLPGGSGNALINSILHEINEPKTLEGATYLICKGSIKDMDMIQMQTKANPCIYSFLSLAWAYIADVDLNSEHLRFLARLRFDVMGVYRALFQKKYSGVLYTTDEDLQQLPDINQPIDIQQNRWEEVKERSFKYFMIMNVPLITQKDLNAPNAHINDGFMDLQYLESSKGWGQLVKYALNFQSGSHFDKKTQLPASGQKFTYKRVKAFRLQSVNQQDLGLLSIDGESYTSDVIQGRILPSILKVFSF</sequence>
<dbReference type="EMBL" id="GG662464">
    <property type="protein sequence ID" value="EDK31399.2"/>
    <property type="molecule type" value="Genomic_DNA"/>
</dbReference>
<dbReference type="PROSITE" id="PS50146">
    <property type="entry name" value="DAGK"/>
    <property type="match status" value="1"/>
</dbReference>
<dbReference type="Gene3D" id="2.60.200.40">
    <property type="match status" value="1"/>
</dbReference>
<dbReference type="STRING" id="312017.A4VCY7"/>
<dbReference type="InterPro" id="IPR017438">
    <property type="entry name" value="ATP-NAD_kinase_N"/>
</dbReference>
<dbReference type="InterPro" id="IPR001206">
    <property type="entry name" value="Diacylglycerol_kinase_cat_dom"/>
</dbReference>
<proteinExistence type="predicted"/>
<dbReference type="PANTHER" id="PTHR12358">
    <property type="entry name" value="SPHINGOSINE KINASE"/>
    <property type="match status" value="1"/>
</dbReference>
<feature type="domain" description="DAGKc" evidence="1">
    <location>
        <begin position="207"/>
        <end position="352"/>
    </location>
</feature>
<dbReference type="Proteomes" id="UP000009168">
    <property type="component" value="Unassembled WGS sequence"/>
</dbReference>
<organism evidence="2 3">
    <name type="scientific">Tetrahymena thermophila (strain SB210)</name>
    <dbReference type="NCBI Taxonomy" id="312017"/>
    <lineage>
        <taxon>Eukaryota</taxon>
        <taxon>Sar</taxon>
        <taxon>Alveolata</taxon>
        <taxon>Ciliophora</taxon>
        <taxon>Intramacronucleata</taxon>
        <taxon>Oligohymenophorea</taxon>
        <taxon>Hymenostomatida</taxon>
        <taxon>Tetrahymenina</taxon>
        <taxon>Tetrahymenidae</taxon>
        <taxon>Tetrahymena</taxon>
    </lineage>
</organism>
<dbReference type="OrthoDB" id="3853857at2759"/>
<dbReference type="GO" id="GO:0005737">
    <property type="term" value="C:cytoplasm"/>
    <property type="evidence" value="ECO:0007669"/>
    <property type="project" value="TreeGrafter"/>
</dbReference>
<dbReference type="GeneID" id="7828373"/>
<dbReference type="GO" id="GO:0016020">
    <property type="term" value="C:membrane"/>
    <property type="evidence" value="ECO:0007669"/>
    <property type="project" value="TreeGrafter"/>
</dbReference>
<dbReference type="HOGENOM" id="CLU_427966_0_0_1"/>
<dbReference type="Gene3D" id="3.40.50.10330">
    <property type="entry name" value="Probable inorganic polyphosphate/atp-NAD kinase, domain 1"/>
    <property type="match status" value="1"/>
</dbReference>
<dbReference type="InterPro" id="IPR016064">
    <property type="entry name" value="NAD/diacylglycerol_kinase_sf"/>
</dbReference>
<dbReference type="GO" id="GO:0046512">
    <property type="term" value="P:sphingosine biosynthetic process"/>
    <property type="evidence" value="ECO:0007669"/>
    <property type="project" value="TreeGrafter"/>
</dbReference>
<gene>
    <name evidence="2" type="ORF">TTHERM_00459289</name>
</gene>
<dbReference type="AlphaFoldDB" id="A4VCY7"/>
<keyword evidence="3" id="KW-1185">Reference proteome</keyword>
<keyword evidence="2" id="KW-0808">Transferase</keyword>
<dbReference type="RefSeq" id="XP_001470645.2">
    <property type="nucleotide sequence ID" value="XM_001470595.2"/>
</dbReference>
<keyword evidence="2" id="KW-0418">Kinase</keyword>
<evidence type="ECO:0000313" key="2">
    <source>
        <dbReference type="EMBL" id="EDK31399.2"/>
    </source>
</evidence>
<reference evidence="3" key="1">
    <citation type="journal article" date="2006" name="PLoS Biol.">
        <title>Macronuclear genome sequence of the ciliate Tetrahymena thermophila, a model eukaryote.</title>
        <authorList>
            <person name="Eisen J.A."/>
            <person name="Coyne R.S."/>
            <person name="Wu M."/>
            <person name="Wu D."/>
            <person name="Thiagarajan M."/>
            <person name="Wortman J.R."/>
            <person name="Badger J.H."/>
            <person name="Ren Q."/>
            <person name="Amedeo P."/>
            <person name="Jones K.M."/>
            <person name="Tallon L.J."/>
            <person name="Delcher A.L."/>
            <person name="Salzberg S.L."/>
            <person name="Silva J.C."/>
            <person name="Haas B.J."/>
            <person name="Majoros W.H."/>
            <person name="Farzad M."/>
            <person name="Carlton J.M."/>
            <person name="Smith R.K. Jr."/>
            <person name="Garg J."/>
            <person name="Pearlman R.E."/>
            <person name="Karrer K.M."/>
            <person name="Sun L."/>
            <person name="Manning G."/>
            <person name="Elde N.C."/>
            <person name="Turkewitz A.P."/>
            <person name="Asai D.J."/>
            <person name="Wilkes D.E."/>
            <person name="Wang Y."/>
            <person name="Cai H."/>
            <person name="Collins K."/>
            <person name="Stewart B.A."/>
            <person name="Lee S.R."/>
            <person name="Wilamowska K."/>
            <person name="Weinberg Z."/>
            <person name="Ruzzo W.L."/>
            <person name="Wloga D."/>
            <person name="Gaertig J."/>
            <person name="Frankel J."/>
            <person name="Tsao C.-C."/>
            <person name="Gorovsky M.A."/>
            <person name="Keeling P.J."/>
            <person name="Waller R.F."/>
            <person name="Patron N.J."/>
            <person name="Cherry J.M."/>
            <person name="Stover N.A."/>
            <person name="Krieger C.J."/>
            <person name="del Toro C."/>
            <person name="Ryder H.F."/>
            <person name="Williamson S.C."/>
            <person name="Barbeau R.A."/>
            <person name="Hamilton E.P."/>
            <person name="Orias E."/>
        </authorList>
    </citation>
    <scope>NUCLEOTIDE SEQUENCE [LARGE SCALE GENOMIC DNA]</scope>
    <source>
        <strain evidence="3">SB210</strain>
    </source>
</reference>
<evidence type="ECO:0000313" key="3">
    <source>
        <dbReference type="Proteomes" id="UP000009168"/>
    </source>
</evidence>
<dbReference type="GO" id="GO:0001727">
    <property type="term" value="F:lipid kinase activity"/>
    <property type="evidence" value="ECO:0007669"/>
    <property type="project" value="TreeGrafter"/>
</dbReference>
<dbReference type="eggNOG" id="KOG1116">
    <property type="taxonomic scope" value="Eukaryota"/>
</dbReference>
<dbReference type="GO" id="GO:0016773">
    <property type="term" value="F:phosphotransferase activity, alcohol group as acceptor"/>
    <property type="evidence" value="ECO:0007669"/>
    <property type="project" value="UniProtKB-ARBA"/>
</dbReference>
<protein>
    <submittedName>
        <fullName evidence="2">Diacylglycerol kinase</fullName>
    </submittedName>
</protein>
<dbReference type="KEGG" id="tet:TTHERM_00459289"/>